<dbReference type="GO" id="GO:0005737">
    <property type="term" value="C:cytoplasm"/>
    <property type="evidence" value="ECO:0007669"/>
    <property type="project" value="TreeGrafter"/>
</dbReference>
<evidence type="ECO:0000256" key="2">
    <source>
        <dbReference type="SAM" id="MobiDB-lite"/>
    </source>
</evidence>
<dbReference type="FunFam" id="3.60.21.10:FF:000097">
    <property type="entry name" value="Serine/threonine-protein phosphatase"/>
    <property type="match status" value="1"/>
</dbReference>
<dbReference type="AlphaFoldDB" id="A0A1J4K2U0"/>
<protein>
    <recommendedName>
        <fullName evidence="1">Serine/threonine-protein phosphatase</fullName>
        <ecNumber evidence="1">3.1.3.16</ecNumber>
    </recommendedName>
</protein>
<comment type="similarity">
    <text evidence="1">Belongs to the PPP phosphatase family.</text>
</comment>
<dbReference type="EMBL" id="MLAK01000755">
    <property type="protein sequence ID" value="OHT05515.1"/>
    <property type="molecule type" value="Genomic_DNA"/>
</dbReference>
<evidence type="ECO:0000259" key="3">
    <source>
        <dbReference type="PROSITE" id="PS00125"/>
    </source>
</evidence>
<evidence type="ECO:0000313" key="4">
    <source>
        <dbReference type="EMBL" id="OHT05515.1"/>
    </source>
</evidence>
<dbReference type="InterPro" id="IPR029052">
    <property type="entry name" value="Metallo-depent_PP-like"/>
</dbReference>
<gene>
    <name evidence="4" type="ORF">TRFO_26709</name>
</gene>
<dbReference type="EC" id="3.1.3.16" evidence="1"/>
<sequence>MKCRVVQQVLHAYRPLINDLDISQCEQVGRTIPIPTFDEDVILELCSEAKRHFQRSDILLELRAPLYIVGDIHGNIFDLIRILVSAMTPPRSRLLFLGDYVDRGEYSIEVITLLFALMCAHPDCVFLLRGNHEFESMNSTYGFLTEVTTQYNSKTLYETINDVFQYMPLVATLNNQIFCVHGGISPTLSNIEQIKRIRRPLANYDVEFVADFVWSDPCYKCKTYDESNRGLGVQFGVSALKDFLNVVKMKQMFRAHQCVMQGVLKFGDDLLYTVFSCSNYADSKGNRCGLLFVQPNLQIQMFALPPIEQIPRNSCLLSHVNLDDEFEMQANDSLALNVKLFDINMTQKKNFSSKIGLFSRSRDNILNKFSSSNSSISNLSSLSTKAPVGPTKLPPLNRFNSEDPQRSRSVHPLI</sequence>
<dbReference type="OrthoDB" id="10452271at2759"/>
<dbReference type="SUPFAM" id="SSF56300">
    <property type="entry name" value="Metallo-dependent phosphatases"/>
    <property type="match status" value="1"/>
</dbReference>
<dbReference type="GO" id="GO:0005634">
    <property type="term" value="C:nucleus"/>
    <property type="evidence" value="ECO:0007669"/>
    <property type="project" value="TreeGrafter"/>
</dbReference>
<feature type="domain" description="Serine/threonine specific protein phosphatases" evidence="3">
    <location>
        <begin position="128"/>
        <end position="133"/>
    </location>
</feature>
<feature type="compositionally biased region" description="Low complexity" evidence="2">
    <location>
        <begin position="373"/>
        <end position="383"/>
    </location>
</feature>
<dbReference type="SMART" id="SM00156">
    <property type="entry name" value="PP2Ac"/>
    <property type="match status" value="1"/>
</dbReference>
<organism evidence="4 5">
    <name type="scientific">Tritrichomonas foetus</name>
    <dbReference type="NCBI Taxonomy" id="1144522"/>
    <lineage>
        <taxon>Eukaryota</taxon>
        <taxon>Metamonada</taxon>
        <taxon>Parabasalia</taxon>
        <taxon>Tritrichomonadida</taxon>
        <taxon>Tritrichomonadidae</taxon>
        <taxon>Tritrichomonas</taxon>
    </lineage>
</organism>
<evidence type="ECO:0000256" key="1">
    <source>
        <dbReference type="RuleBase" id="RU004273"/>
    </source>
</evidence>
<dbReference type="PANTHER" id="PTHR11668:SF494">
    <property type="entry name" value="PROTEIN PHOSPHATASE, PUTATIVE-RELATED"/>
    <property type="match status" value="1"/>
</dbReference>
<dbReference type="RefSeq" id="XP_068358651.1">
    <property type="nucleotide sequence ID" value="XM_068505115.1"/>
</dbReference>
<comment type="caution">
    <text evidence="4">The sequence shown here is derived from an EMBL/GenBank/DDBJ whole genome shotgun (WGS) entry which is preliminary data.</text>
</comment>
<feature type="region of interest" description="Disordered" evidence="2">
    <location>
        <begin position="373"/>
        <end position="414"/>
    </location>
</feature>
<evidence type="ECO:0000313" key="5">
    <source>
        <dbReference type="Proteomes" id="UP000179807"/>
    </source>
</evidence>
<name>A0A1J4K2U0_9EUKA</name>
<dbReference type="VEuPathDB" id="TrichDB:TRFO_26709"/>
<proteinExistence type="inferred from homology"/>
<dbReference type="Proteomes" id="UP000179807">
    <property type="component" value="Unassembled WGS sequence"/>
</dbReference>
<dbReference type="PANTHER" id="PTHR11668">
    <property type="entry name" value="SERINE/THREONINE PROTEIN PHOSPHATASE"/>
    <property type="match status" value="1"/>
</dbReference>
<accession>A0A1J4K2U0</accession>
<keyword evidence="1" id="KW-0378">Hydrolase</keyword>
<dbReference type="InterPro" id="IPR050341">
    <property type="entry name" value="PP1_catalytic_subunit"/>
</dbReference>
<dbReference type="CDD" id="cd00144">
    <property type="entry name" value="MPP_PPP_family"/>
    <property type="match status" value="1"/>
</dbReference>
<dbReference type="InterPro" id="IPR006186">
    <property type="entry name" value="Ser/Thr-sp_prot-phosphatase"/>
</dbReference>
<dbReference type="PRINTS" id="PR00114">
    <property type="entry name" value="STPHPHTASE"/>
</dbReference>
<comment type="catalytic activity">
    <reaction evidence="1">
        <text>O-phospho-L-threonyl-[protein] + H2O = L-threonyl-[protein] + phosphate</text>
        <dbReference type="Rhea" id="RHEA:47004"/>
        <dbReference type="Rhea" id="RHEA-COMP:11060"/>
        <dbReference type="Rhea" id="RHEA-COMP:11605"/>
        <dbReference type="ChEBI" id="CHEBI:15377"/>
        <dbReference type="ChEBI" id="CHEBI:30013"/>
        <dbReference type="ChEBI" id="CHEBI:43474"/>
        <dbReference type="ChEBI" id="CHEBI:61977"/>
        <dbReference type="EC" id="3.1.3.16"/>
    </reaction>
</comment>
<dbReference type="Gene3D" id="3.60.21.10">
    <property type="match status" value="1"/>
</dbReference>
<reference evidence="4" key="1">
    <citation type="submission" date="2016-10" db="EMBL/GenBank/DDBJ databases">
        <authorList>
            <person name="Benchimol M."/>
            <person name="Almeida L.G."/>
            <person name="Vasconcelos A.T."/>
            <person name="Perreira-Neves A."/>
            <person name="Rosa I.A."/>
            <person name="Tasca T."/>
            <person name="Bogo M.R."/>
            <person name="de Souza W."/>
        </authorList>
    </citation>
    <scope>NUCLEOTIDE SEQUENCE [LARGE SCALE GENOMIC DNA]</scope>
    <source>
        <strain evidence="4">K</strain>
    </source>
</reference>
<dbReference type="InterPro" id="IPR004843">
    <property type="entry name" value="Calcineurin-like_PHP"/>
</dbReference>
<dbReference type="GO" id="GO:0004722">
    <property type="term" value="F:protein serine/threonine phosphatase activity"/>
    <property type="evidence" value="ECO:0007669"/>
    <property type="project" value="UniProtKB-EC"/>
</dbReference>
<dbReference type="PROSITE" id="PS00125">
    <property type="entry name" value="SER_THR_PHOSPHATASE"/>
    <property type="match status" value="1"/>
</dbReference>
<dbReference type="GeneID" id="94839819"/>
<keyword evidence="5" id="KW-1185">Reference proteome</keyword>
<dbReference type="Pfam" id="PF00149">
    <property type="entry name" value="Metallophos"/>
    <property type="match status" value="1"/>
</dbReference>